<dbReference type="RefSeq" id="WP_304600998.1">
    <property type="nucleotide sequence ID" value="NZ_JAUQYO010000001.1"/>
</dbReference>
<dbReference type="Gene3D" id="1.25.40.10">
    <property type="entry name" value="Tetratricopeptide repeat domain"/>
    <property type="match status" value="1"/>
</dbReference>
<dbReference type="Proteomes" id="UP001232536">
    <property type="component" value="Unassembled WGS sequence"/>
</dbReference>
<reference evidence="2 3" key="1">
    <citation type="submission" date="2023-07" db="EMBL/GenBank/DDBJ databases">
        <title>Description of novel actinomycetes strains, isolated from tidal flat sediment.</title>
        <authorList>
            <person name="Lu C."/>
        </authorList>
    </citation>
    <scope>NUCLEOTIDE SEQUENCE [LARGE SCALE GENOMIC DNA]</scope>
    <source>
        <strain evidence="2 3">SYSU T00b441</strain>
    </source>
</reference>
<dbReference type="InterPro" id="IPR011990">
    <property type="entry name" value="TPR-like_helical_dom_sf"/>
</dbReference>
<keyword evidence="3" id="KW-1185">Reference proteome</keyword>
<feature type="transmembrane region" description="Helical" evidence="1">
    <location>
        <begin position="36"/>
        <end position="56"/>
    </location>
</feature>
<proteinExistence type="predicted"/>
<evidence type="ECO:0000313" key="3">
    <source>
        <dbReference type="Proteomes" id="UP001232536"/>
    </source>
</evidence>
<comment type="caution">
    <text evidence="2">The sequence shown here is derived from an EMBL/GenBank/DDBJ whole genome shotgun (WGS) entry which is preliminary data.</text>
</comment>
<protein>
    <recommendedName>
        <fullName evidence="4">Tetratricopeptide repeat protein</fullName>
    </recommendedName>
</protein>
<keyword evidence="1" id="KW-1133">Transmembrane helix</keyword>
<keyword evidence="1" id="KW-0472">Membrane</keyword>
<evidence type="ECO:0008006" key="4">
    <source>
        <dbReference type="Google" id="ProtNLM"/>
    </source>
</evidence>
<organism evidence="2 3">
    <name type="scientific">Actinotalea lenta</name>
    <dbReference type="NCBI Taxonomy" id="3064654"/>
    <lineage>
        <taxon>Bacteria</taxon>
        <taxon>Bacillati</taxon>
        <taxon>Actinomycetota</taxon>
        <taxon>Actinomycetes</taxon>
        <taxon>Micrococcales</taxon>
        <taxon>Cellulomonadaceae</taxon>
        <taxon>Actinotalea</taxon>
    </lineage>
</organism>
<dbReference type="EMBL" id="JAUQYP010000001">
    <property type="protein sequence ID" value="MDO8107369.1"/>
    <property type="molecule type" value="Genomic_DNA"/>
</dbReference>
<dbReference type="SUPFAM" id="SSF48452">
    <property type="entry name" value="TPR-like"/>
    <property type="match status" value="1"/>
</dbReference>
<sequence length="151" mass="15944">MKRGLIGAVLVTALLVVYLVAVAGRGVALIGSGQPIGVALGIAVLVLPVLGVVLVAREWWLAHQVQQMADELAAAGGLDSDTLPRSPGGRVDRDAADAQFGVARAAVEASPEDWGAWFRLGFAYDAARDRRRAREALRTAARLHREARAVS</sequence>
<evidence type="ECO:0000256" key="1">
    <source>
        <dbReference type="SAM" id="Phobius"/>
    </source>
</evidence>
<evidence type="ECO:0000313" key="2">
    <source>
        <dbReference type="EMBL" id="MDO8107369.1"/>
    </source>
</evidence>
<accession>A0ABT9D8Z7</accession>
<gene>
    <name evidence="2" type="ORF">Q6348_09195</name>
</gene>
<keyword evidence="1" id="KW-0812">Transmembrane</keyword>
<name>A0ABT9D8Z7_9CELL</name>